<dbReference type="STRING" id="48467.SAMN02745166_04316"/>
<reference evidence="5" key="1">
    <citation type="submission" date="2017-02" db="EMBL/GenBank/DDBJ databases">
        <authorList>
            <person name="Varghese N."/>
            <person name="Submissions S."/>
        </authorList>
    </citation>
    <scope>NUCLEOTIDE SEQUENCE [LARGE SCALE GENOMIC DNA]</scope>
    <source>
        <strain evidence="5">ATCC 700200</strain>
    </source>
</reference>
<dbReference type="SMART" id="SM00257">
    <property type="entry name" value="LysM"/>
    <property type="match status" value="4"/>
</dbReference>
<dbReference type="PANTHER" id="PTHR33734">
    <property type="entry name" value="LYSM DOMAIN-CONTAINING GPI-ANCHORED PROTEIN 2"/>
    <property type="match status" value="1"/>
</dbReference>
<feature type="compositionally biased region" description="Polar residues" evidence="1">
    <location>
        <begin position="63"/>
        <end position="75"/>
    </location>
</feature>
<dbReference type="SUPFAM" id="SSF54106">
    <property type="entry name" value="LysM domain"/>
    <property type="match status" value="3"/>
</dbReference>
<evidence type="ECO:0000256" key="1">
    <source>
        <dbReference type="SAM" id="MobiDB-lite"/>
    </source>
</evidence>
<evidence type="ECO:0000259" key="3">
    <source>
        <dbReference type="PROSITE" id="PS51782"/>
    </source>
</evidence>
<feature type="domain" description="LysM" evidence="3">
    <location>
        <begin position="282"/>
        <end position="326"/>
    </location>
</feature>
<feature type="compositionally biased region" description="Low complexity" evidence="1">
    <location>
        <begin position="370"/>
        <end position="379"/>
    </location>
</feature>
<feature type="domain" description="LysM" evidence="3">
    <location>
        <begin position="157"/>
        <end position="200"/>
    </location>
</feature>
<dbReference type="Pfam" id="PF01476">
    <property type="entry name" value="LysM"/>
    <property type="match status" value="4"/>
</dbReference>
<dbReference type="CDD" id="cd00118">
    <property type="entry name" value="LysM"/>
    <property type="match status" value="3"/>
</dbReference>
<sequence>MKALPAVFFPKHPRWLLAALAIWTAPQVQAQNYPPAGAGVGAPGAVQQPYYRQAGSAYVPPGTTRQATLNSTPQYQPGFGTPPNYKPPTVKPTSTPSKPKSPTSNTSSTTSTRSKPVSLETKVARLEKNDARQDQRLNHLEFGKGGQGQGSSHADGGVYTVRPGDTLWRIAERHNTSINELKAANRISGETITVGQSLIIPGYSGISLLQESPSGGAHIVRPGDTFSQIAQTHGLTMDTLARANPSVYPDRLLVGERIVIPGQKVGTTPAVLPNERQSMSARLHIVKPGESLGAIAKGYGVSTASMAAANKLKDANLIAPGQKLLVPGGSASPAPRSPAPVYPPADSDTVPLPGAGLYATSPAPAPTPAPQLATVAPAPESAPAPKPVSAPVSSNRRGIVAYRLERGDDIHTVSNLFNTTPERIRELNKMAPDAKLKEGDEVVVPSLGAVSLN</sequence>
<organism evidence="4 5">
    <name type="scientific">Prosthecobacter debontii</name>
    <dbReference type="NCBI Taxonomy" id="48467"/>
    <lineage>
        <taxon>Bacteria</taxon>
        <taxon>Pseudomonadati</taxon>
        <taxon>Verrucomicrobiota</taxon>
        <taxon>Verrucomicrobiia</taxon>
        <taxon>Verrucomicrobiales</taxon>
        <taxon>Verrucomicrobiaceae</taxon>
        <taxon>Prosthecobacter</taxon>
    </lineage>
</organism>
<accession>A0A1T4YV87</accession>
<protein>
    <submittedName>
        <fullName evidence="4">LysM domain-containing protein</fullName>
    </submittedName>
</protein>
<dbReference type="OrthoDB" id="9815002at2"/>
<dbReference type="Proteomes" id="UP000190774">
    <property type="component" value="Unassembled WGS sequence"/>
</dbReference>
<feature type="region of interest" description="Disordered" evidence="1">
    <location>
        <begin position="328"/>
        <end position="392"/>
    </location>
</feature>
<proteinExistence type="predicted"/>
<evidence type="ECO:0000313" key="4">
    <source>
        <dbReference type="EMBL" id="SKB05724.1"/>
    </source>
</evidence>
<dbReference type="InterPro" id="IPR018392">
    <property type="entry name" value="LysM"/>
</dbReference>
<dbReference type="InterPro" id="IPR036779">
    <property type="entry name" value="LysM_dom_sf"/>
</dbReference>
<feature type="domain" description="LysM" evidence="3">
    <location>
        <begin position="216"/>
        <end position="260"/>
    </location>
</feature>
<keyword evidence="2" id="KW-0732">Signal</keyword>
<evidence type="ECO:0000313" key="5">
    <source>
        <dbReference type="Proteomes" id="UP000190774"/>
    </source>
</evidence>
<feature type="chain" id="PRO_5013205087" evidence="2">
    <location>
        <begin position="31"/>
        <end position="453"/>
    </location>
</feature>
<dbReference type="PANTHER" id="PTHR33734:SF22">
    <property type="entry name" value="MEMBRANE-BOUND LYTIC MUREIN TRANSGLYCOSYLASE D"/>
    <property type="match status" value="1"/>
</dbReference>
<name>A0A1T4YV87_9BACT</name>
<dbReference type="RefSeq" id="WP_078815459.1">
    <property type="nucleotide sequence ID" value="NZ_FUYE01000019.1"/>
</dbReference>
<feature type="signal peptide" evidence="2">
    <location>
        <begin position="1"/>
        <end position="30"/>
    </location>
</feature>
<feature type="compositionally biased region" description="Low complexity" evidence="1">
    <location>
        <begin position="91"/>
        <end position="118"/>
    </location>
</feature>
<keyword evidence="5" id="KW-1185">Reference proteome</keyword>
<dbReference type="EMBL" id="FUYE01000019">
    <property type="protein sequence ID" value="SKB05724.1"/>
    <property type="molecule type" value="Genomic_DNA"/>
</dbReference>
<feature type="region of interest" description="Disordered" evidence="1">
    <location>
        <begin position="56"/>
        <end position="120"/>
    </location>
</feature>
<dbReference type="AlphaFoldDB" id="A0A1T4YV87"/>
<dbReference type="PROSITE" id="PS51782">
    <property type="entry name" value="LYSM"/>
    <property type="match status" value="3"/>
</dbReference>
<gene>
    <name evidence="4" type="ORF">SAMN02745166_04316</name>
</gene>
<dbReference type="Gene3D" id="3.10.350.10">
    <property type="entry name" value="LysM domain"/>
    <property type="match status" value="4"/>
</dbReference>
<evidence type="ECO:0000256" key="2">
    <source>
        <dbReference type="SAM" id="SignalP"/>
    </source>
</evidence>